<proteinExistence type="predicted"/>
<gene>
    <name evidence="2" type="ORF">VZT92_021966</name>
</gene>
<dbReference type="EMBL" id="JBCEZU010000434">
    <property type="protein sequence ID" value="KAK9519225.1"/>
    <property type="molecule type" value="Genomic_DNA"/>
</dbReference>
<keyword evidence="1" id="KW-0812">Transmembrane</keyword>
<keyword evidence="3" id="KW-1185">Reference proteome</keyword>
<reference evidence="2 3" key="1">
    <citation type="journal article" date="2024" name="Genome Biol. Evol.">
        <title>Chromosome-level genome assembly of the viviparous eelpout Zoarces viviparus.</title>
        <authorList>
            <person name="Fuhrmann N."/>
            <person name="Brasseur M.V."/>
            <person name="Bakowski C.E."/>
            <person name="Podsiadlowski L."/>
            <person name="Prost S."/>
            <person name="Krehenwinkel H."/>
            <person name="Mayer C."/>
        </authorList>
    </citation>
    <scope>NUCLEOTIDE SEQUENCE [LARGE SCALE GENOMIC DNA]</scope>
    <source>
        <strain evidence="2">NO-MEL_2022_Ind0_liver</strain>
    </source>
</reference>
<dbReference type="AlphaFoldDB" id="A0AAW1EBP3"/>
<evidence type="ECO:0000313" key="3">
    <source>
        <dbReference type="Proteomes" id="UP001488805"/>
    </source>
</evidence>
<keyword evidence="1" id="KW-0472">Membrane</keyword>
<evidence type="ECO:0000256" key="1">
    <source>
        <dbReference type="SAM" id="Phobius"/>
    </source>
</evidence>
<accession>A0AAW1EBP3</accession>
<comment type="caution">
    <text evidence="2">The sequence shown here is derived from an EMBL/GenBank/DDBJ whole genome shotgun (WGS) entry which is preliminary data.</text>
</comment>
<feature type="transmembrane region" description="Helical" evidence="1">
    <location>
        <begin position="21"/>
        <end position="44"/>
    </location>
</feature>
<sequence length="189" mass="21558">MERRRMDADGGRAVHRERRTRKLAVVVAVQNVLVTACLVVTLYVCWDVHTRTPSAEQENVHVRFDPIADVQNGTVEFGKVYNSYMMGLAKKDQIYVNCTGPYVLYMHLCYKDIDKKGASGLLELWVVERKAPVISFDLHASHEVCRGLHRTAYLMDKETLSLQLTYTDGFKIMNMTVGLSYMLGSQCQF</sequence>
<evidence type="ECO:0000313" key="2">
    <source>
        <dbReference type="EMBL" id="KAK9519225.1"/>
    </source>
</evidence>
<name>A0AAW1EBP3_ZOAVI</name>
<evidence type="ECO:0008006" key="4">
    <source>
        <dbReference type="Google" id="ProtNLM"/>
    </source>
</evidence>
<protein>
    <recommendedName>
        <fullName evidence="4">TNF family profile domain-containing protein</fullName>
    </recommendedName>
</protein>
<dbReference type="Proteomes" id="UP001488805">
    <property type="component" value="Unassembled WGS sequence"/>
</dbReference>
<keyword evidence="1" id="KW-1133">Transmembrane helix</keyword>
<organism evidence="2 3">
    <name type="scientific">Zoarces viviparus</name>
    <name type="common">Viviparous eelpout</name>
    <name type="synonym">Blennius viviparus</name>
    <dbReference type="NCBI Taxonomy" id="48416"/>
    <lineage>
        <taxon>Eukaryota</taxon>
        <taxon>Metazoa</taxon>
        <taxon>Chordata</taxon>
        <taxon>Craniata</taxon>
        <taxon>Vertebrata</taxon>
        <taxon>Euteleostomi</taxon>
        <taxon>Actinopterygii</taxon>
        <taxon>Neopterygii</taxon>
        <taxon>Teleostei</taxon>
        <taxon>Neoteleostei</taxon>
        <taxon>Acanthomorphata</taxon>
        <taxon>Eupercaria</taxon>
        <taxon>Perciformes</taxon>
        <taxon>Cottioidei</taxon>
        <taxon>Zoarcales</taxon>
        <taxon>Zoarcidae</taxon>
        <taxon>Zoarcinae</taxon>
        <taxon>Zoarces</taxon>
    </lineage>
</organism>